<dbReference type="EMBL" id="JAUCMV010000001">
    <property type="protein sequence ID" value="KAK0427488.1"/>
    <property type="molecule type" value="Genomic_DNA"/>
</dbReference>
<evidence type="ECO:0008006" key="13">
    <source>
        <dbReference type="Google" id="ProtNLM"/>
    </source>
</evidence>
<evidence type="ECO:0000256" key="4">
    <source>
        <dbReference type="ARBA" id="ARBA00022847"/>
    </source>
</evidence>
<keyword evidence="4" id="KW-0769">Symport</keyword>
<evidence type="ECO:0000313" key="11">
    <source>
        <dbReference type="EMBL" id="KAK0427488.1"/>
    </source>
</evidence>
<dbReference type="GO" id="GO:0043005">
    <property type="term" value="C:neuron projection"/>
    <property type="evidence" value="ECO:0007669"/>
    <property type="project" value="TreeGrafter"/>
</dbReference>
<feature type="transmembrane region" description="Helical" evidence="10">
    <location>
        <begin position="449"/>
        <end position="470"/>
    </location>
</feature>
<reference evidence="11" key="1">
    <citation type="submission" date="2023-06" db="EMBL/GenBank/DDBJ databases">
        <title>Genomic analysis of the entomopathogenic nematode Steinernema hermaphroditum.</title>
        <authorList>
            <person name="Schwarz E.M."/>
            <person name="Heppert J.K."/>
            <person name="Baniya A."/>
            <person name="Schwartz H.T."/>
            <person name="Tan C.-H."/>
            <person name="Antoshechkin I."/>
            <person name="Sternberg P.W."/>
            <person name="Goodrich-Blair H."/>
            <person name="Dillman A.R."/>
        </authorList>
    </citation>
    <scope>NUCLEOTIDE SEQUENCE</scope>
    <source>
        <strain evidence="11">PS9179</strain>
        <tissue evidence="11">Whole animal</tissue>
    </source>
</reference>
<evidence type="ECO:0000256" key="6">
    <source>
        <dbReference type="ARBA" id="ARBA00023136"/>
    </source>
</evidence>
<feature type="coiled-coil region" evidence="9">
    <location>
        <begin position="745"/>
        <end position="772"/>
    </location>
</feature>
<protein>
    <recommendedName>
        <fullName evidence="13">Transporter</fullName>
    </recommendedName>
</protein>
<comment type="caution">
    <text evidence="11">The sequence shown here is derived from an EMBL/GenBank/DDBJ whole genome shotgun (WGS) entry which is preliminary data.</text>
</comment>
<evidence type="ECO:0000256" key="8">
    <source>
        <dbReference type="PIRSR" id="PIRSR600175-2"/>
    </source>
</evidence>
<dbReference type="GO" id="GO:0046872">
    <property type="term" value="F:metal ion binding"/>
    <property type="evidence" value="ECO:0007669"/>
    <property type="project" value="UniProtKB-KW"/>
</dbReference>
<dbReference type="SUPFAM" id="SSF161070">
    <property type="entry name" value="SNF-like"/>
    <property type="match status" value="1"/>
</dbReference>
<keyword evidence="5 10" id="KW-1133">Transmembrane helix</keyword>
<dbReference type="Pfam" id="PF00209">
    <property type="entry name" value="SNF"/>
    <property type="match status" value="1"/>
</dbReference>
<feature type="disulfide bond" evidence="8">
    <location>
        <begin position="129"/>
        <end position="138"/>
    </location>
</feature>
<keyword evidence="8" id="KW-1015">Disulfide bond</keyword>
<comment type="subcellular location">
    <subcellularLocation>
        <location evidence="1">Membrane</location>
        <topology evidence="1">Multi-pass membrane protein</topology>
    </subcellularLocation>
</comment>
<feature type="binding site" evidence="7">
    <location>
        <position position="29"/>
    </location>
    <ligand>
        <name>Na(+)</name>
        <dbReference type="ChEBI" id="CHEBI:29101"/>
        <label>1</label>
    </ligand>
</feature>
<feature type="transmembrane region" description="Helical" evidence="10">
    <location>
        <begin position="43"/>
        <end position="63"/>
    </location>
</feature>
<feature type="binding site" evidence="7">
    <location>
        <position position="22"/>
    </location>
    <ligand>
        <name>Na(+)</name>
        <dbReference type="ChEBI" id="CHEBI:29101"/>
        <label>1</label>
    </ligand>
</feature>
<keyword evidence="6 10" id="KW-0472">Membrane</keyword>
<keyword evidence="9" id="KW-0175">Coiled coil</keyword>
<evidence type="ECO:0000256" key="3">
    <source>
        <dbReference type="ARBA" id="ARBA00022692"/>
    </source>
</evidence>
<dbReference type="GO" id="GO:0005886">
    <property type="term" value="C:plasma membrane"/>
    <property type="evidence" value="ECO:0007669"/>
    <property type="project" value="TreeGrafter"/>
</dbReference>
<evidence type="ECO:0000256" key="10">
    <source>
        <dbReference type="SAM" id="Phobius"/>
    </source>
</evidence>
<evidence type="ECO:0000256" key="5">
    <source>
        <dbReference type="ARBA" id="ARBA00022989"/>
    </source>
</evidence>
<feature type="transmembrane region" description="Helical" evidence="10">
    <location>
        <begin position="542"/>
        <end position="564"/>
    </location>
</feature>
<dbReference type="NCBIfam" id="NF037979">
    <property type="entry name" value="Na_transp"/>
    <property type="match status" value="1"/>
</dbReference>
<proteinExistence type="predicted"/>
<feature type="transmembrane region" description="Helical" evidence="10">
    <location>
        <begin position="376"/>
        <end position="398"/>
    </location>
</feature>
<feature type="transmembrane region" description="Helical" evidence="10">
    <location>
        <begin position="235"/>
        <end position="255"/>
    </location>
</feature>
<keyword evidence="3 10" id="KW-0812">Transmembrane</keyword>
<evidence type="ECO:0000313" key="12">
    <source>
        <dbReference type="Proteomes" id="UP001175271"/>
    </source>
</evidence>
<gene>
    <name evidence="11" type="ORF">QR680_010255</name>
</gene>
<keyword evidence="7" id="KW-0479">Metal-binding</keyword>
<keyword evidence="7" id="KW-0915">Sodium</keyword>
<evidence type="ECO:0000256" key="7">
    <source>
        <dbReference type="PIRSR" id="PIRSR600175-1"/>
    </source>
</evidence>
<feature type="transmembrane region" description="Helical" evidence="10">
    <location>
        <begin position="499"/>
        <end position="522"/>
    </location>
</feature>
<name>A0AA39MB86_9BILA</name>
<organism evidence="11 12">
    <name type="scientific">Steinernema hermaphroditum</name>
    <dbReference type="NCBI Taxonomy" id="289476"/>
    <lineage>
        <taxon>Eukaryota</taxon>
        <taxon>Metazoa</taxon>
        <taxon>Ecdysozoa</taxon>
        <taxon>Nematoda</taxon>
        <taxon>Chromadorea</taxon>
        <taxon>Rhabditida</taxon>
        <taxon>Tylenchina</taxon>
        <taxon>Panagrolaimomorpha</taxon>
        <taxon>Strongyloidoidea</taxon>
        <taxon>Steinernematidae</taxon>
        <taxon>Steinernema</taxon>
    </lineage>
</organism>
<keyword evidence="2" id="KW-0813">Transport</keyword>
<evidence type="ECO:0000256" key="2">
    <source>
        <dbReference type="ARBA" id="ARBA00022448"/>
    </source>
</evidence>
<feature type="binding site" evidence="7">
    <location>
        <position position="25"/>
    </location>
    <ligand>
        <name>Na(+)</name>
        <dbReference type="ChEBI" id="CHEBI:29101"/>
        <label>1</label>
    </ligand>
</feature>
<feature type="transmembrane region" description="Helical" evidence="10">
    <location>
        <begin position="318"/>
        <end position="343"/>
    </location>
</feature>
<dbReference type="InterPro" id="IPR037272">
    <property type="entry name" value="SNS_sf"/>
</dbReference>
<evidence type="ECO:0000256" key="9">
    <source>
        <dbReference type="SAM" id="Coils"/>
    </source>
</evidence>
<accession>A0AA39MB86</accession>
<dbReference type="PROSITE" id="PS50267">
    <property type="entry name" value="NA_NEUROTRAN_SYMP_3"/>
    <property type="match status" value="1"/>
</dbReference>
<feature type="transmembrane region" description="Helical" evidence="10">
    <location>
        <begin position="12"/>
        <end position="31"/>
    </location>
</feature>
<dbReference type="GO" id="GO:0005332">
    <property type="term" value="F:gamma-aminobutyric acid:sodium:chloride symporter activity"/>
    <property type="evidence" value="ECO:0007669"/>
    <property type="project" value="TreeGrafter"/>
</dbReference>
<feature type="transmembrane region" description="Helical" evidence="10">
    <location>
        <begin position="419"/>
        <end position="443"/>
    </location>
</feature>
<feature type="binding site" evidence="7">
    <location>
        <position position="389"/>
    </location>
    <ligand>
        <name>Na(+)</name>
        <dbReference type="ChEBI" id="CHEBI:29101"/>
        <label>1</label>
    </ligand>
</feature>
<evidence type="ECO:0000256" key="1">
    <source>
        <dbReference type="ARBA" id="ARBA00004141"/>
    </source>
</evidence>
<dbReference type="PRINTS" id="PR00176">
    <property type="entry name" value="NANEUSMPORT"/>
</dbReference>
<dbReference type="Proteomes" id="UP001175271">
    <property type="component" value="Unassembled WGS sequence"/>
</dbReference>
<sequence>MTAEDNRGQWNSDLQFILACVGYSVGLGNIWRFPMLAYENGGGAFLIPYLLCSFVVGFPILYLEMSLGQFARTGPATVFRKLAPAFQGIGWGQAITSLLVAVYYNVIVGWTLLYLFGIVTGRTYEWGSCENAFNSERCASDLHYESCWDGFGGNETESMFFYNGTCGVSAEFIHSLAESQKTSPSEEYFDSYILQRTPSMDEFGGLNLKAVIALAIAWILTALCLIKGVKWIGRIALFTATVPYVIICILFVRSVTLPGAEVGLDYYLYKPDFSTILNYQTWQRAATHVCYSLAIGFGGLLSLSSFNRRNHNCFRDALIITCADGFMSVFGGTAVFSVLGFMATTLNVDIQDVVRGGTGLAFVVYPEAMNRMPLPWLWAFLFFAMLFILGISSQFGLAEVTCTALYDQFPPLRPYKAHIVCVVSFFTFVAGLLLCTGSGIYYFELFNNYSASFALMLLIGLELILVMYIYKYSNYRKDIRSMLGYPRNRFTEILGPSGAYIGFIWMIVAPLQAFTICGFVLAEVITSNDSYSGYEFPGWSKAIVWVLSSLSIVIFVFVGALNAFQSLRRGNGWRSLFQVQLDWPDRDDISRQLGTSRTSLDEGYGRYSNVVSPKEAKPHLNIVRPERHTTPVAQLRTSPINRRPASPATLRRVSPLTLRRSAPIRVTHEEEEAEAAISPPSTSVHVGIPSCFIDTNKALDIVESNPIQIDEETRTIMQKSLTEGKFEFDNIQAMNDFKNKIGEYIRKGEDKMKSMEAQVEEHTTRFTNANRLMDLWNSNEEAFRTEGLKLLMDTEAEHVKLGRAAKDAKRSGVNEK</sequence>
<feature type="binding site" evidence="7">
    <location>
        <position position="292"/>
    </location>
    <ligand>
        <name>Na(+)</name>
        <dbReference type="ChEBI" id="CHEBI:29101"/>
        <label>1</label>
    </ligand>
</feature>
<dbReference type="AlphaFoldDB" id="A0AA39MB86"/>
<keyword evidence="12" id="KW-1185">Reference proteome</keyword>
<feature type="binding site" evidence="7">
    <location>
        <position position="393"/>
    </location>
    <ligand>
        <name>Na(+)</name>
        <dbReference type="ChEBI" id="CHEBI:29101"/>
        <label>1</label>
    </ligand>
</feature>
<dbReference type="PANTHER" id="PTHR11616">
    <property type="entry name" value="SODIUM/CHLORIDE DEPENDENT TRANSPORTER"/>
    <property type="match status" value="1"/>
</dbReference>
<feature type="transmembrane region" description="Helical" evidence="10">
    <location>
        <begin position="89"/>
        <end position="116"/>
    </location>
</feature>
<dbReference type="InterPro" id="IPR000175">
    <property type="entry name" value="Na/ntran_symport"/>
</dbReference>
<feature type="transmembrane region" description="Helical" evidence="10">
    <location>
        <begin position="206"/>
        <end position="226"/>
    </location>
</feature>
<feature type="transmembrane region" description="Helical" evidence="10">
    <location>
        <begin position="285"/>
        <end position="306"/>
    </location>
</feature>
<dbReference type="PANTHER" id="PTHR11616:SF326">
    <property type="entry name" value="SODIUM-DEPENDENT TRANSPORTER SNF-5"/>
    <property type="match status" value="1"/>
</dbReference>